<accession>A0A418KKT7</accession>
<dbReference type="OrthoDB" id="3404132at2"/>
<dbReference type="Pfam" id="PF00582">
    <property type="entry name" value="Usp"/>
    <property type="match status" value="2"/>
</dbReference>
<organism evidence="3 4">
    <name type="scientific">Jiangella rhizosphaerae</name>
    <dbReference type="NCBI Taxonomy" id="2293569"/>
    <lineage>
        <taxon>Bacteria</taxon>
        <taxon>Bacillati</taxon>
        <taxon>Actinomycetota</taxon>
        <taxon>Actinomycetes</taxon>
        <taxon>Jiangellales</taxon>
        <taxon>Jiangellaceae</taxon>
        <taxon>Jiangella</taxon>
    </lineage>
</organism>
<dbReference type="RefSeq" id="WP_119661928.1">
    <property type="nucleotide sequence ID" value="NZ_QUAL01000190.1"/>
</dbReference>
<gene>
    <name evidence="3" type="ORF">DY240_21695</name>
</gene>
<keyword evidence="4" id="KW-1185">Reference proteome</keyword>
<dbReference type="Proteomes" id="UP000284057">
    <property type="component" value="Unassembled WGS sequence"/>
</dbReference>
<reference evidence="3 4" key="1">
    <citation type="submission" date="2018-09" db="EMBL/GenBank/DDBJ databases">
        <title>Isolation, diversity and antifungal activity of actinobacteria from wheat.</title>
        <authorList>
            <person name="Han C."/>
        </authorList>
    </citation>
    <scope>NUCLEOTIDE SEQUENCE [LARGE SCALE GENOMIC DNA]</scope>
    <source>
        <strain evidence="3 4">NEAU-YY265</strain>
    </source>
</reference>
<sequence>MTTASVPAEQPAPSAMANRPIVVGLDGSPSALIALDWAAAEARTRGCGLTLVFAHPGESHSLAVLDVAPQELADDVFDEALDRLAAGGYGDLQVRTALRFGMAPRILLRASLRSPMLVVGRQGLGKLAELVMGSTSLACATHTRVPLTVVPDAWKPPIRPRRCILLGVDGSAPGDAAVEYAFSLAADRGARIVAVHAMELPLGYPADRPLRPDVARYEEAAARIFSDSLGSWRAKYPEVDVTTAVEYGHPAPALAEYAAGADLAVIGGRGHGRVTGMLLGSSARSILRRMPIPVTVIRDKRPGR</sequence>
<dbReference type="InterPro" id="IPR014729">
    <property type="entry name" value="Rossmann-like_a/b/a_fold"/>
</dbReference>
<dbReference type="AlphaFoldDB" id="A0A418KKT7"/>
<dbReference type="EMBL" id="QUAL01000190">
    <property type="protein sequence ID" value="RIQ18238.1"/>
    <property type="molecule type" value="Genomic_DNA"/>
</dbReference>
<evidence type="ECO:0000259" key="2">
    <source>
        <dbReference type="Pfam" id="PF00582"/>
    </source>
</evidence>
<name>A0A418KKT7_9ACTN</name>
<dbReference type="Gene3D" id="3.40.50.620">
    <property type="entry name" value="HUPs"/>
    <property type="match status" value="2"/>
</dbReference>
<dbReference type="PANTHER" id="PTHR46268">
    <property type="entry name" value="STRESS RESPONSE PROTEIN NHAX"/>
    <property type="match status" value="1"/>
</dbReference>
<evidence type="ECO:0000256" key="1">
    <source>
        <dbReference type="ARBA" id="ARBA00008791"/>
    </source>
</evidence>
<dbReference type="SUPFAM" id="SSF52402">
    <property type="entry name" value="Adenine nucleotide alpha hydrolases-like"/>
    <property type="match status" value="2"/>
</dbReference>
<comment type="caution">
    <text evidence="3">The sequence shown here is derived from an EMBL/GenBank/DDBJ whole genome shotgun (WGS) entry which is preliminary data.</text>
</comment>
<feature type="domain" description="UspA" evidence="2">
    <location>
        <begin position="163"/>
        <end position="298"/>
    </location>
</feature>
<evidence type="ECO:0000313" key="4">
    <source>
        <dbReference type="Proteomes" id="UP000284057"/>
    </source>
</evidence>
<dbReference type="InterPro" id="IPR006015">
    <property type="entry name" value="Universal_stress_UspA"/>
</dbReference>
<dbReference type="PANTHER" id="PTHR46268:SF6">
    <property type="entry name" value="UNIVERSAL STRESS PROTEIN UP12"/>
    <property type="match status" value="1"/>
</dbReference>
<protein>
    <submittedName>
        <fullName evidence="3">Universal stress protein</fullName>
    </submittedName>
</protein>
<dbReference type="InterPro" id="IPR006016">
    <property type="entry name" value="UspA"/>
</dbReference>
<feature type="domain" description="UspA" evidence="2">
    <location>
        <begin position="19"/>
        <end position="151"/>
    </location>
</feature>
<evidence type="ECO:0000313" key="3">
    <source>
        <dbReference type="EMBL" id="RIQ18238.1"/>
    </source>
</evidence>
<comment type="similarity">
    <text evidence="1">Belongs to the universal stress protein A family.</text>
</comment>
<dbReference type="PRINTS" id="PR01438">
    <property type="entry name" value="UNVRSLSTRESS"/>
</dbReference>
<proteinExistence type="inferred from homology"/>